<evidence type="ECO:0000256" key="1">
    <source>
        <dbReference type="ARBA" id="ARBA00022723"/>
    </source>
</evidence>
<dbReference type="Gene3D" id="4.10.240.10">
    <property type="entry name" value="Zn(2)-C6 fungal-type DNA-binding domain"/>
    <property type="match status" value="1"/>
</dbReference>
<reference evidence="7 8" key="1">
    <citation type="journal article" date="2020" name="Genomics">
        <title>Complete, high-quality genomes from long-read metagenomic sequencing of two wolf lichen thalli reveals enigmatic genome architecture.</title>
        <authorList>
            <person name="McKenzie S.K."/>
            <person name="Walston R.F."/>
            <person name="Allen J.L."/>
        </authorList>
    </citation>
    <scope>NUCLEOTIDE SEQUENCE [LARGE SCALE GENOMIC DNA]</scope>
    <source>
        <strain evidence="7">WasteWater1</strain>
    </source>
</reference>
<dbReference type="GO" id="GO:0005507">
    <property type="term" value="F:copper ion binding"/>
    <property type="evidence" value="ECO:0007669"/>
    <property type="project" value="InterPro"/>
</dbReference>
<dbReference type="Pfam" id="PF04082">
    <property type="entry name" value="Fungal_trans"/>
    <property type="match status" value="1"/>
</dbReference>
<feature type="compositionally biased region" description="Polar residues" evidence="4">
    <location>
        <begin position="110"/>
        <end position="121"/>
    </location>
</feature>
<evidence type="ECO:0000256" key="4">
    <source>
        <dbReference type="SAM" id="MobiDB-lite"/>
    </source>
</evidence>
<dbReference type="GO" id="GO:0003677">
    <property type="term" value="F:DNA binding"/>
    <property type="evidence" value="ECO:0007669"/>
    <property type="project" value="InterPro"/>
</dbReference>
<keyword evidence="1" id="KW-0479">Metal-binding</keyword>
<accession>A0A8H6CLW6</accession>
<dbReference type="PROSITE" id="PS50073">
    <property type="entry name" value="COPPER_FIST_2"/>
    <property type="match status" value="1"/>
</dbReference>
<dbReference type="InterPro" id="IPR001083">
    <property type="entry name" value="Cu_fist_DNA-bd_dom"/>
</dbReference>
<dbReference type="CDD" id="cd00067">
    <property type="entry name" value="GAL4"/>
    <property type="match status" value="1"/>
</dbReference>
<name>A0A8H6CLW6_9LECA</name>
<dbReference type="InterPro" id="IPR001138">
    <property type="entry name" value="Zn2Cys6_DnaBD"/>
</dbReference>
<proteinExistence type="predicted"/>
<evidence type="ECO:0000256" key="3">
    <source>
        <dbReference type="SAM" id="Coils"/>
    </source>
</evidence>
<dbReference type="EMBL" id="JACCJB010000007">
    <property type="protein sequence ID" value="KAF6225820.1"/>
    <property type="molecule type" value="Genomic_DNA"/>
</dbReference>
<feature type="region of interest" description="Disordered" evidence="4">
    <location>
        <begin position="1"/>
        <end position="137"/>
    </location>
</feature>
<feature type="region of interest" description="Disordered" evidence="4">
    <location>
        <begin position="736"/>
        <end position="768"/>
    </location>
</feature>
<evidence type="ECO:0000313" key="7">
    <source>
        <dbReference type="EMBL" id="KAF6225820.1"/>
    </source>
</evidence>
<dbReference type="SMART" id="SM00066">
    <property type="entry name" value="GAL4"/>
    <property type="match status" value="1"/>
</dbReference>
<feature type="compositionally biased region" description="Polar residues" evidence="4">
    <location>
        <begin position="81"/>
        <end position="95"/>
    </location>
</feature>
<dbReference type="SUPFAM" id="SSF57701">
    <property type="entry name" value="Zn2/Cys6 DNA-binding domain"/>
    <property type="match status" value="1"/>
</dbReference>
<dbReference type="InterPro" id="IPR007219">
    <property type="entry name" value="XnlR_reg_dom"/>
</dbReference>
<feature type="domain" description="Copper-fist" evidence="6">
    <location>
        <begin position="150"/>
        <end position="192"/>
    </location>
</feature>
<dbReference type="GO" id="GO:0008270">
    <property type="term" value="F:zinc ion binding"/>
    <property type="evidence" value="ECO:0007669"/>
    <property type="project" value="InterPro"/>
</dbReference>
<dbReference type="AlphaFoldDB" id="A0A8H6CLW6"/>
<dbReference type="RefSeq" id="XP_037154529.1">
    <property type="nucleotide sequence ID" value="XM_037300681.1"/>
</dbReference>
<dbReference type="GO" id="GO:0006351">
    <property type="term" value="P:DNA-templated transcription"/>
    <property type="evidence" value="ECO:0007669"/>
    <property type="project" value="InterPro"/>
</dbReference>
<protein>
    <recommendedName>
        <fullName evidence="9">Zn(2)-C6 fungal-type domain-containing protein</fullName>
    </recommendedName>
</protein>
<evidence type="ECO:0008006" key="9">
    <source>
        <dbReference type="Google" id="ProtNLM"/>
    </source>
</evidence>
<dbReference type="GeneID" id="59338217"/>
<feature type="compositionally biased region" description="Low complexity" evidence="4">
    <location>
        <begin position="96"/>
        <end position="109"/>
    </location>
</feature>
<feature type="domain" description="Zn(2)-C6 fungal-type" evidence="5">
    <location>
        <begin position="138"/>
        <end position="170"/>
    </location>
</feature>
<comment type="caution">
    <text evidence="7">The sequence shown here is derived from an EMBL/GenBank/DDBJ whole genome shotgun (WGS) entry which is preliminary data.</text>
</comment>
<evidence type="ECO:0000313" key="8">
    <source>
        <dbReference type="Proteomes" id="UP000593566"/>
    </source>
</evidence>
<keyword evidence="3" id="KW-0175">Coiled coil</keyword>
<feature type="coiled-coil region" evidence="3">
    <location>
        <begin position="178"/>
        <end position="205"/>
    </location>
</feature>
<dbReference type="Pfam" id="PF00172">
    <property type="entry name" value="Zn_clus"/>
    <property type="match status" value="1"/>
</dbReference>
<dbReference type="CDD" id="cd12148">
    <property type="entry name" value="fungal_TF_MHR"/>
    <property type="match status" value="1"/>
</dbReference>
<keyword evidence="8" id="KW-1185">Reference proteome</keyword>
<organism evidence="7 8">
    <name type="scientific">Letharia lupina</name>
    <dbReference type="NCBI Taxonomy" id="560253"/>
    <lineage>
        <taxon>Eukaryota</taxon>
        <taxon>Fungi</taxon>
        <taxon>Dikarya</taxon>
        <taxon>Ascomycota</taxon>
        <taxon>Pezizomycotina</taxon>
        <taxon>Lecanoromycetes</taxon>
        <taxon>OSLEUM clade</taxon>
        <taxon>Lecanoromycetidae</taxon>
        <taxon>Lecanorales</taxon>
        <taxon>Lecanorineae</taxon>
        <taxon>Parmeliaceae</taxon>
        <taxon>Letharia</taxon>
    </lineage>
</organism>
<keyword evidence="2" id="KW-0539">Nucleus</keyword>
<feature type="compositionally biased region" description="Basic and acidic residues" evidence="4">
    <location>
        <begin position="23"/>
        <end position="58"/>
    </location>
</feature>
<dbReference type="Proteomes" id="UP000593566">
    <property type="component" value="Unassembled WGS sequence"/>
</dbReference>
<dbReference type="GO" id="GO:0000981">
    <property type="term" value="F:DNA-binding transcription factor activity, RNA polymerase II-specific"/>
    <property type="evidence" value="ECO:0007669"/>
    <property type="project" value="InterPro"/>
</dbReference>
<dbReference type="PROSITE" id="PS00463">
    <property type="entry name" value="ZN2_CY6_FUNGAL_1"/>
    <property type="match status" value="1"/>
</dbReference>
<dbReference type="InterPro" id="IPR036864">
    <property type="entry name" value="Zn2-C6_fun-type_DNA-bd_sf"/>
</dbReference>
<evidence type="ECO:0000259" key="5">
    <source>
        <dbReference type="PROSITE" id="PS50048"/>
    </source>
</evidence>
<dbReference type="PANTHER" id="PTHR47256:SF1">
    <property type="entry name" value="ZN(II)2CYS6 TRANSCRIPTION FACTOR (EUROFUNG)"/>
    <property type="match status" value="1"/>
</dbReference>
<dbReference type="PANTHER" id="PTHR47256">
    <property type="entry name" value="ZN(II)2CYS6 TRANSCRIPTION FACTOR (EUROFUNG)-RELATED"/>
    <property type="match status" value="1"/>
</dbReference>
<evidence type="ECO:0000259" key="6">
    <source>
        <dbReference type="PROSITE" id="PS50073"/>
    </source>
</evidence>
<dbReference type="InterPro" id="IPR053187">
    <property type="entry name" value="Notoamide_regulator"/>
</dbReference>
<evidence type="ECO:0000256" key="2">
    <source>
        <dbReference type="ARBA" id="ARBA00023242"/>
    </source>
</evidence>
<gene>
    <name evidence="7" type="ORF">HO133_009822</name>
</gene>
<sequence length="768" mass="85864">MAPGGFSNAWRTITGSHLRTKQNRTEQNRTEQNRTEQNRTEQNRTEQNRTKENRKTDSGLRQTVDGAMAETTESEIKRSDTTATDSSGQSMQDVQPSSPTNTTISSNPIASEQASSQSRPATSAGRRRKVPDSVTPNACTNCKKARAKCDGVKPACRRCVQRHVSGSCHYEIHAKTAKEQMIREIQRLQRKNEHLEEEKDSLGEKNSWIEKIIASLKDDGQGIEIIGRIKRGESHRAIAESLGRPLVGSGTEALSPTADFQIGQAIEQYHRNLVENHDPRYWTNVSTEAELIEHLIKLYFTWIHPVHMLFDEAHFMSSFKDCADVYCSSALVNIICAMSCHLLHDTGNDDEQTKSGIQSLQTQFTNETKSLMKHADCAKMTSIQTYAIMFLVELGSGHGLIASSHLRLAVESLTAKQTSEQSSEAEEVAAWGILTLHTAWSGLTYQKPFAPISTRANPFANIAVDLLGGKWNMHQQPGDSKLETGEENADDRQSFAALTAREHAKLYRIIHECILVYCGNRGKVSANPVLDLFQRFFIWKDELPPVLQSVEGQPLPHVLYLHLQYHTAIIQLLLPLLHLDHYHQESYEQLVRFVVDHAKIGVQLLIQYKNIYTNYYLSPLQIFCLVHLCDAVVRYDGQGDTTPRTVEFCLTSLEEAKVGYPVAGPLQKMFRLSLTEYGVPVPDELEYMMGVSARMGPEELLDACTRSTYKQPVTQFLPNMEAGLGQDFMNEWQRLTEGTSAGPPPGGESGSGSSGRGERLKIGSLLNM</sequence>
<dbReference type="PROSITE" id="PS50048">
    <property type="entry name" value="ZN2_CY6_FUNGAL_2"/>
    <property type="match status" value="1"/>
</dbReference>